<dbReference type="GO" id="GO:0005730">
    <property type="term" value="C:nucleolus"/>
    <property type="evidence" value="ECO:0007669"/>
    <property type="project" value="UniProtKB-SubCell"/>
</dbReference>
<dbReference type="Gene3D" id="2.40.10.230">
    <property type="entry name" value="Probable tRNA pseudouridine synthase domain"/>
    <property type="match status" value="1"/>
</dbReference>
<keyword evidence="4" id="KW-0597">Phosphoprotein</keyword>
<dbReference type="InterPro" id="IPR007504">
    <property type="entry name" value="H/ACA_rnp_Gar1/Naf1"/>
</dbReference>
<sequence>MEYQDGEHNAAQLRQAEFLEAAKQNRGSQNAEWQFDSSDAESSDDSSDSSDDSDEEDEKEDGEEHDAEDEEMLGTGSRGPIHSANEVVDMQYQKPDITVTPEMAITELGTIDNILGNLVLIHANVSGEYRVLESDSLLCLADRTVIGVVSETLGRVQKPIYTVGFQRESEITEASLTKGTKIFYVDAHSTFVFTQPLQHSKGTDASNIHDEEVYGEEIEFSDDEK</sequence>
<evidence type="ECO:0000256" key="8">
    <source>
        <dbReference type="SAM" id="MobiDB-lite"/>
    </source>
</evidence>
<protein>
    <recommendedName>
        <fullName evidence="7">H/ACA ribonucleoprotein complex subunit</fullName>
    </recommendedName>
</protein>
<evidence type="ECO:0000256" key="7">
    <source>
        <dbReference type="RuleBase" id="RU364004"/>
    </source>
</evidence>
<dbReference type="InterPro" id="IPR040309">
    <property type="entry name" value="Naf1"/>
</dbReference>
<dbReference type="AlphaFoldDB" id="A0A9P4M944"/>
<evidence type="ECO:0000256" key="6">
    <source>
        <dbReference type="ARBA" id="ARBA00023242"/>
    </source>
</evidence>
<name>A0A9P4M944_9PEZI</name>
<comment type="function">
    <text evidence="7">Required for ribosome biogenesis. Part of a complex which catalyzes pseudouridylation of rRNA. This involves the isomerization of uridine such that the ribose is subsequently attached to C5, instead of the normal N1. Pseudouridine ("psi") residues may serve to stabilize the conformation of rRNAs.</text>
</comment>
<comment type="caution">
    <text evidence="9">The sequence shown here is derived from an EMBL/GenBank/DDBJ whole genome shotgun (WGS) entry which is preliminary data.</text>
</comment>
<dbReference type="SUPFAM" id="SSF50447">
    <property type="entry name" value="Translation proteins"/>
    <property type="match status" value="1"/>
</dbReference>
<keyword evidence="2 7" id="KW-0690">Ribosome biogenesis</keyword>
<gene>
    <name evidence="9" type="ORF">NA57DRAFT_33842</name>
</gene>
<feature type="region of interest" description="Disordered" evidence="8">
    <location>
        <begin position="1"/>
        <end position="82"/>
    </location>
</feature>
<dbReference type="FunFam" id="2.40.10.230:FF:000002">
    <property type="entry name" value="H/ACA ribonucleoprotein complex non-core subunit NAF1"/>
    <property type="match status" value="1"/>
</dbReference>
<evidence type="ECO:0000256" key="1">
    <source>
        <dbReference type="ARBA" id="ARBA00009801"/>
    </source>
</evidence>
<keyword evidence="10" id="KW-1185">Reference proteome</keyword>
<organism evidence="9 10">
    <name type="scientific">Rhizodiscina lignyota</name>
    <dbReference type="NCBI Taxonomy" id="1504668"/>
    <lineage>
        <taxon>Eukaryota</taxon>
        <taxon>Fungi</taxon>
        <taxon>Dikarya</taxon>
        <taxon>Ascomycota</taxon>
        <taxon>Pezizomycotina</taxon>
        <taxon>Dothideomycetes</taxon>
        <taxon>Pleosporomycetidae</taxon>
        <taxon>Aulographales</taxon>
        <taxon>Rhizodiscinaceae</taxon>
        <taxon>Rhizodiscina</taxon>
    </lineage>
</organism>
<dbReference type="EMBL" id="ML978123">
    <property type="protein sequence ID" value="KAF2102341.1"/>
    <property type="molecule type" value="Genomic_DNA"/>
</dbReference>
<comment type="similarity">
    <text evidence="1">Belongs to the NAF1 family.</text>
</comment>
<dbReference type="OrthoDB" id="21550at2759"/>
<comment type="subunit">
    <text evidence="7">Component of the small nucleolar ribonucleoprotein particles containing H/ACA-type snoRNAs (H/ACA snoRNPs).</text>
</comment>
<dbReference type="GO" id="GO:0006364">
    <property type="term" value="P:rRNA processing"/>
    <property type="evidence" value="ECO:0007669"/>
    <property type="project" value="UniProtKB-KW"/>
</dbReference>
<evidence type="ECO:0000313" key="9">
    <source>
        <dbReference type="EMBL" id="KAF2102341.1"/>
    </source>
</evidence>
<evidence type="ECO:0000313" key="10">
    <source>
        <dbReference type="Proteomes" id="UP000799772"/>
    </source>
</evidence>
<proteinExistence type="inferred from homology"/>
<keyword evidence="7" id="KW-0687">Ribonucleoprotein</keyword>
<dbReference type="GO" id="GO:0003723">
    <property type="term" value="F:RNA binding"/>
    <property type="evidence" value="ECO:0007669"/>
    <property type="project" value="UniProtKB-KW"/>
</dbReference>
<evidence type="ECO:0000256" key="5">
    <source>
        <dbReference type="ARBA" id="ARBA00022884"/>
    </source>
</evidence>
<dbReference type="PANTHER" id="PTHR31633:SF1">
    <property type="entry name" value="H_ACA RIBONUCLEOPROTEIN COMPLEX NON-CORE SUBUNIT NAF1"/>
    <property type="match status" value="1"/>
</dbReference>
<dbReference type="Proteomes" id="UP000799772">
    <property type="component" value="Unassembled WGS sequence"/>
</dbReference>
<keyword evidence="6 7" id="KW-0539">Nucleus</keyword>
<feature type="compositionally biased region" description="Acidic residues" evidence="8">
    <location>
        <begin position="38"/>
        <end position="72"/>
    </location>
</feature>
<evidence type="ECO:0000256" key="3">
    <source>
        <dbReference type="ARBA" id="ARBA00022552"/>
    </source>
</evidence>
<dbReference type="InterPro" id="IPR038664">
    <property type="entry name" value="Gar1/Naf1_Cbf5-bd_sf"/>
</dbReference>
<comment type="similarity">
    <text evidence="7">Belongs to the GAR1 family.</text>
</comment>
<dbReference type="InterPro" id="IPR009000">
    <property type="entry name" value="Transl_B-barrel_sf"/>
</dbReference>
<keyword evidence="3 7" id="KW-0698">rRNA processing</keyword>
<comment type="subcellular location">
    <subcellularLocation>
        <location evidence="7">Nucleus</location>
        <location evidence="7">Nucleolus</location>
    </subcellularLocation>
</comment>
<evidence type="ECO:0000256" key="2">
    <source>
        <dbReference type="ARBA" id="ARBA00022517"/>
    </source>
</evidence>
<dbReference type="GO" id="GO:0001522">
    <property type="term" value="P:pseudouridine synthesis"/>
    <property type="evidence" value="ECO:0007669"/>
    <property type="project" value="InterPro"/>
</dbReference>
<accession>A0A9P4M944</accession>
<dbReference type="Pfam" id="PF04410">
    <property type="entry name" value="Gar1"/>
    <property type="match status" value="1"/>
</dbReference>
<dbReference type="PANTHER" id="PTHR31633">
    <property type="entry name" value="H/ACA RIBONUCLEOPROTEIN COMPLEX NON-CORE SUBUNIT NAF1"/>
    <property type="match status" value="1"/>
</dbReference>
<dbReference type="GO" id="GO:0000493">
    <property type="term" value="P:box H/ACA snoRNP assembly"/>
    <property type="evidence" value="ECO:0007669"/>
    <property type="project" value="InterPro"/>
</dbReference>
<dbReference type="GO" id="GO:0005732">
    <property type="term" value="C:sno(s)RNA-containing ribonucleoprotein complex"/>
    <property type="evidence" value="ECO:0007669"/>
    <property type="project" value="InterPro"/>
</dbReference>
<evidence type="ECO:0000256" key="4">
    <source>
        <dbReference type="ARBA" id="ARBA00022553"/>
    </source>
</evidence>
<feature type="non-terminal residue" evidence="9">
    <location>
        <position position="225"/>
    </location>
</feature>
<reference evidence="9" key="1">
    <citation type="journal article" date="2020" name="Stud. Mycol.">
        <title>101 Dothideomycetes genomes: a test case for predicting lifestyles and emergence of pathogens.</title>
        <authorList>
            <person name="Haridas S."/>
            <person name="Albert R."/>
            <person name="Binder M."/>
            <person name="Bloem J."/>
            <person name="Labutti K."/>
            <person name="Salamov A."/>
            <person name="Andreopoulos B."/>
            <person name="Baker S."/>
            <person name="Barry K."/>
            <person name="Bills G."/>
            <person name="Bluhm B."/>
            <person name="Cannon C."/>
            <person name="Castanera R."/>
            <person name="Culley D."/>
            <person name="Daum C."/>
            <person name="Ezra D."/>
            <person name="Gonzalez J."/>
            <person name="Henrissat B."/>
            <person name="Kuo A."/>
            <person name="Liang C."/>
            <person name="Lipzen A."/>
            <person name="Lutzoni F."/>
            <person name="Magnuson J."/>
            <person name="Mondo S."/>
            <person name="Nolan M."/>
            <person name="Ohm R."/>
            <person name="Pangilinan J."/>
            <person name="Park H.-J."/>
            <person name="Ramirez L."/>
            <person name="Alfaro M."/>
            <person name="Sun H."/>
            <person name="Tritt A."/>
            <person name="Yoshinaga Y."/>
            <person name="Zwiers L.-H."/>
            <person name="Turgeon B."/>
            <person name="Goodwin S."/>
            <person name="Spatafora J."/>
            <person name="Crous P."/>
            <person name="Grigoriev I."/>
        </authorList>
    </citation>
    <scope>NUCLEOTIDE SEQUENCE</scope>
    <source>
        <strain evidence="9">CBS 133067</strain>
    </source>
</reference>
<keyword evidence="5 7" id="KW-0694">RNA-binding</keyword>